<keyword evidence="5" id="KW-0472">Membrane</keyword>
<feature type="transmembrane region" description="Helical" evidence="5">
    <location>
        <begin position="169"/>
        <end position="191"/>
    </location>
</feature>
<sequence length="480" mass="57140">MLFYNAIIIYLFFIFKITNALFRHHYAVGVTGKLLCYETRSSDTYGHFEVTGTKLLFTRMHPILKITHHCRESNLRCHYEGFIPITRKAIYRGRQVKGLLNLGVIEILTIQNQRRYRELSKSLTIYTFKHILRTEKSSNLLKLSDKVEILKSKELYKVDFTTNYFISNFLTFLLLDMLLYKIIIIYLFFIFKITNAFFRRRYAIGVTGRFYCYGEPDNNVQVQLCRKNWRGKLITIGTERSDTYGNFELVGTKSLFTKMRPILKIIHYCDERNFRCHNVAFLPISKKAIYRGRRVKGLFNFGVVEILTLKDQKRVCISQTYLKNGKEFKLEMLFYKAIIIYLIFIFKMTNAFLRRRYVIGVRGRFYCYGQPDNNVRVQLYNQNWRRKHFLIETQKSGNYGRFEVKDPILKIIHYCNEINLRCYYEGFIPISKKAIKKGKSVKGFLNLGVIETLKIRNQKKVCPRGSSRFRKRRQRKGRGE</sequence>
<dbReference type="InterPro" id="IPR001534">
    <property type="entry name" value="Transthyretin-like"/>
</dbReference>
<reference evidence="7" key="1">
    <citation type="submission" date="2024-02" db="UniProtKB">
        <authorList>
            <consortium name="WormBaseParasite"/>
        </authorList>
    </citation>
    <scope>IDENTIFICATION</scope>
</reference>
<name>A0AAF5DEG2_STRER</name>
<evidence type="ECO:0000313" key="7">
    <source>
        <dbReference type="WBParaSite" id="TCONS_00010518.p1"/>
    </source>
</evidence>
<evidence type="ECO:0000256" key="5">
    <source>
        <dbReference type="SAM" id="Phobius"/>
    </source>
</evidence>
<dbReference type="WBParaSite" id="TCONS_00010518.p1">
    <property type="protein sequence ID" value="TCONS_00010518.p1"/>
    <property type="gene ID" value="XLOC_003743"/>
</dbReference>
<organism evidence="6 7">
    <name type="scientific">Strongyloides stercoralis</name>
    <name type="common">Threadworm</name>
    <dbReference type="NCBI Taxonomy" id="6248"/>
    <lineage>
        <taxon>Eukaryota</taxon>
        <taxon>Metazoa</taxon>
        <taxon>Ecdysozoa</taxon>
        <taxon>Nematoda</taxon>
        <taxon>Chromadorea</taxon>
        <taxon>Rhabditida</taxon>
        <taxon>Tylenchina</taxon>
        <taxon>Panagrolaimomorpha</taxon>
        <taxon>Strongyloidoidea</taxon>
        <taxon>Strongyloididae</taxon>
        <taxon>Strongyloides</taxon>
    </lineage>
</organism>
<dbReference type="PANTHER" id="PTHR21700">
    <property type="entry name" value="TRANSTHYRETIN-LIKE FAMILY PROTEIN-RELATED"/>
    <property type="match status" value="1"/>
</dbReference>
<dbReference type="Gene3D" id="2.60.40.3330">
    <property type="match status" value="3"/>
</dbReference>
<feature type="transmembrane region" description="Helical" evidence="5">
    <location>
        <begin position="333"/>
        <end position="353"/>
    </location>
</feature>
<proteinExistence type="inferred from homology"/>
<keyword evidence="4" id="KW-0732">Signal</keyword>
<evidence type="ECO:0000313" key="6">
    <source>
        <dbReference type="Proteomes" id="UP000035681"/>
    </source>
</evidence>
<keyword evidence="5" id="KW-1133">Transmembrane helix</keyword>
<dbReference type="InterPro" id="IPR038479">
    <property type="entry name" value="Transthyretin-like_sf"/>
</dbReference>
<accession>A0AAF5DEG2</accession>
<protein>
    <submittedName>
        <fullName evidence="7">Transthyretin-like family-containing protein</fullName>
    </submittedName>
</protein>
<comment type="similarity">
    <text evidence="2">Belongs to the nematode transthyretin-like family.</text>
</comment>
<evidence type="ECO:0000256" key="1">
    <source>
        <dbReference type="ARBA" id="ARBA00004613"/>
    </source>
</evidence>
<dbReference type="Pfam" id="PF01060">
    <property type="entry name" value="TTR-52"/>
    <property type="match status" value="3"/>
</dbReference>
<keyword evidence="3" id="KW-0964">Secreted</keyword>
<keyword evidence="6" id="KW-1185">Reference proteome</keyword>
<keyword evidence="5" id="KW-0812">Transmembrane</keyword>
<evidence type="ECO:0000256" key="2">
    <source>
        <dbReference type="ARBA" id="ARBA00010112"/>
    </source>
</evidence>
<evidence type="ECO:0000256" key="3">
    <source>
        <dbReference type="ARBA" id="ARBA00022525"/>
    </source>
</evidence>
<dbReference type="AlphaFoldDB" id="A0AAF5DEG2"/>
<evidence type="ECO:0000256" key="4">
    <source>
        <dbReference type="ARBA" id="ARBA00022729"/>
    </source>
</evidence>
<dbReference type="GO" id="GO:0009986">
    <property type="term" value="C:cell surface"/>
    <property type="evidence" value="ECO:0007669"/>
    <property type="project" value="InterPro"/>
</dbReference>
<comment type="subcellular location">
    <subcellularLocation>
        <location evidence="1">Secreted</location>
    </subcellularLocation>
</comment>
<dbReference type="GO" id="GO:0005576">
    <property type="term" value="C:extracellular region"/>
    <property type="evidence" value="ECO:0007669"/>
    <property type="project" value="UniProtKB-SubCell"/>
</dbReference>
<dbReference type="Proteomes" id="UP000035681">
    <property type="component" value="Unplaced"/>
</dbReference>